<dbReference type="PROSITE" id="PS51348">
    <property type="entry name" value="GLYCOSYL_HYDROL_F22_2"/>
    <property type="match status" value="1"/>
</dbReference>
<evidence type="ECO:0000256" key="5">
    <source>
        <dbReference type="ARBA" id="ARBA00023157"/>
    </source>
</evidence>
<dbReference type="GO" id="GO:0031640">
    <property type="term" value="P:killing of cells of another organism"/>
    <property type="evidence" value="ECO:0007669"/>
    <property type="project" value="UniProtKB-KW"/>
</dbReference>
<dbReference type="InterPro" id="IPR019799">
    <property type="entry name" value="Glyco_hydro_22_CS"/>
</dbReference>
<keyword evidence="6" id="KW-0378">Hydrolase</keyword>
<organism evidence="10">
    <name type="scientific">Darwinula stevensoni</name>
    <dbReference type="NCBI Taxonomy" id="69355"/>
    <lineage>
        <taxon>Eukaryota</taxon>
        <taxon>Metazoa</taxon>
        <taxon>Ecdysozoa</taxon>
        <taxon>Arthropoda</taxon>
        <taxon>Crustacea</taxon>
        <taxon>Oligostraca</taxon>
        <taxon>Ostracoda</taxon>
        <taxon>Podocopa</taxon>
        <taxon>Podocopida</taxon>
        <taxon>Darwinulocopina</taxon>
        <taxon>Darwinuloidea</taxon>
        <taxon>Darwinulidae</taxon>
        <taxon>Darwinula</taxon>
    </lineage>
</organism>
<evidence type="ECO:0000256" key="2">
    <source>
        <dbReference type="ARBA" id="ARBA00010859"/>
    </source>
</evidence>
<keyword evidence="5" id="KW-1015">Disulfide bond</keyword>
<evidence type="ECO:0000256" key="8">
    <source>
        <dbReference type="SAM" id="SignalP"/>
    </source>
</evidence>
<evidence type="ECO:0000256" key="1">
    <source>
        <dbReference type="ARBA" id="ARBA00000632"/>
    </source>
</evidence>
<reference evidence="10" key="1">
    <citation type="submission" date="2020-11" db="EMBL/GenBank/DDBJ databases">
        <authorList>
            <person name="Tran Van P."/>
        </authorList>
    </citation>
    <scope>NUCLEOTIDE SEQUENCE</scope>
</reference>
<keyword evidence="4" id="KW-0929">Antimicrobial</keyword>
<evidence type="ECO:0000256" key="7">
    <source>
        <dbReference type="RuleBase" id="RU004440"/>
    </source>
</evidence>
<dbReference type="PANTHER" id="PTHR11407:SF63">
    <property type="entry name" value="LYSOZYME C"/>
    <property type="match status" value="1"/>
</dbReference>
<keyword evidence="4" id="KW-0081">Bacteriolytic enzyme</keyword>
<dbReference type="EMBL" id="CAJPEV010000096">
    <property type="protein sequence ID" value="CAG0880485.1"/>
    <property type="molecule type" value="Genomic_DNA"/>
</dbReference>
<evidence type="ECO:0000256" key="4">
    <source>
        <dbReference type="ARBA" id="ARBA00022638"/>
    </source>
</evidence>
<dbReference type="InterPro" id="IPR000974">
    <property type="entry name" value="Glyco_hydro_22_lys"/>
</dbReference>
<dbReference type="InterPro" id="IPR001916">
    <property type="entry name" value="Glyco_hydro_22"/>
</dbReference>
<evidence type="ECO:0000259" key="9">
    <source>
        <dbReference type="PROSITE" id="PS00128"/>
    </source>
</evidence>
<dbReference type="FunFam" id="1.10.530.10:FF:000001">
    <property type="entry name" value="Lysozyme C"/>
    <property type="match status" value="1"/>
</dbReference>
<dbReference type="Proteomes" id="UP000677054">
    <property type="component" value="Unassembled WGS sequence"/>
</dbReference>
<feature type="signal peptide" evidence="8">
    <location>
        <begin position="1"/>
        <end position="18"/>
    </location>
</feature>
<dbReference type="OrthoDB" id="17373at2759"/>
<evidence type="ECO:0000313" key="11">
    <source>
        <dbReference type="Proteomes" id="UP000677054"/>
    </source>
</evidence>
<dbReference type="GO" id="GO:0003796">
    <property type="term" value="F:lysozyme activity"/>
    <property type="evidence" value="ECO:0007669"/>
    <property type="project" value="UniProtKB-EC"/>
</dbReference>
<keyword evidence="8" id="KW-0732">Signal</keyword>
<dbReference type="CDD" id="cd16899">
    <property type="entry name" value="LYZ_C_invert"/>
    <property type="match status" value="1"/>
</dbReference>
<dbReference type="Pfam" id="PF00062">
    <property type="entry name" value="Lys"/>
    <property type="match status" value="1"/>
</dbReference>
<keyword evidence="6" id="KW-0326">Glycosidase</keyword>
<name>A0A7R8ZY00_9CRUS</name>
<sequence>MQAIPFGLFLLLLPSARGYVYERCELARELYYEHGFIRSTLGNWVCLIYHESGYNTSQLKGPGSGGSYDHGLFSIYDGFWCFPPGDFADCDVACEDLRNDDITDDVGCARFIWDNEGFMAWHGWQENCMGTDVNSWVSDCF</sequence>
<dbReference type="GO" id="GO:0042742">
    <property type="term" value="P:defense response to bacterium"/>
    <property type="evidence" value="ECO:0007669"/>
    <property type="project" value="UniProtKB-KW"/>
</dbReference>
<protein>
    <recommendedName>
        <fullName evidence="3">lysozyme</fullName>
        <ecNumber evidence="3">3.2.1.17</ecNumber>
    </recommendedName>
</protein>
<dbReference type="Gene3D" id="1.10.530.10">
    <property type="match status" value="1"/>
</dbReference>
<dbReference type="PANTHER" id="PTHR11407">
    <property type="entry name" value="LYSOZYME C"/>
    <property type="match status" value="1"/>
</dbReference>
<dbReference type="EMBL" id="LR899613">
    <property type="protein sequence ID" value="CAD7241095.1"/>
    <property type="molecule type" value="Genomic_DNA"/>
</dbReference>
<feature type="chain" id="PRO_5036209641" description="lysozyme" evidence="8">
    <location>
        <begin position="19"/>
        <end position="141"/>
    </location>
</feature>
<proteinExistence type="inferred from homology"/>
<feature type="domain" description="Glycosyl hydrolases family 22 (GH22)" evidence="9">
    <location>
        <begin position="90"/>
        <end position="108"/>
    </location>
</feature>
<accession>A0A7R8ZY00</accession>
<dbReference type="InterPro" id="IPR023346">
    <property type="entry name" value="Lysozyme-like_dom_sf"/>
</dbReference>
<comment type="similarity">
    <text evidence="2 7">Belongs to the glycosyl hydrolase 22 family.</text>
</comment>
<comment type="catalytic activity">
    <reaction evidence="1">
        <text>Hydrolysis of (1-&gt;4)-beta-linkages between N-acetylmuramic acid and N-acetyl-D-glucosamine residues in a peptidoglycan and between N-acetyl-D-glucosamine residues in chitodextrins.</text>
        <dbReference type="EC" id="3.2.1.17"/>
    </reaction>
</comment>
<evidence type="ECO:0000256" key="3">
    <source>
        <dbReference type="ARBA" id="ARBA00012732"/>
    </source>
</evidence>
<evidence type="ECO:0000313" key="10">
    <source>
        <dbReference type="EMBL" id="CAD7241095.1"/>
    </source>
</evidence>
<dbReference type="EC" id="3.2.1.17" evidence="3"/>
<gene>
    <name evidence="10" type="ORF">DSTB1V02_LOCUS1097</name>
</gene>
<keyword evidence="11" id="KW-1185">Reference proteome</keyword>
<dbReference type="PRINTS" id="PR00135">
    <property type="entry name" value="LYZLACT"/>
</dbReference>
<dbReference type="SMART" id="SM00263">
    <property type="entry name" value="LYZ1"/>
    <property type="match status" value="1"/>
</dbReference>
<dbReference type="PROSITE" id="PS00128">
    <property type="entry name" value="GLYCOSYL_HYDROL_F22_1"/>
    <property type="match status" value="1"/>
</dbReference>
<dbReference type="PRINTS" id="PR00137">
    <property type="entry name" value="LYSOZYME"/>
</dbReference>
<dbReference type="AlphaFoldDB" id="A0A7R8ZY00"/>
<evidence type="ECO:0000256" key="6">
    <source>
        <dbReference type="ARBA" id="ARBA00023295"/>
    </source>
</evidence>
<dbReference type="SUPFAM" id="SSF53955">
    <property type="entry name" value="Lysozyme-like"/>
    <property type="match status" value="1"/>
</dbReference>